<dbReference type="SUPFAM" id="SSF53335">
    <property type="entry name" value="S-adenosyl-L-methionine-dependent methyltransferases"/>
    <property type="match status" value="1"/>
</dbReference>
<feature type="binding site" evidence="6">
    <location>
        <position position="64"/>
    </location>
    <ligand>
        <name>spermidine</name>
        <dbReference type="ChEBI" id="CHEBI:57834"/>
    </ligand>
</feature>
<dbReference type="AlphaFoldDB" id="A0A7C5L9S0"/>
<dbReference type="InterPro" id="IPR035246">
    <property type="entry name" value="Spermidine_synt_N"/>
</dbReference>
<dbReference type="Proteomes" id="UP000885792">
    <property type="component" value="Unassembled WGS sequence"/>
</dbReference>
<dbReference type="NCBIfam" id="NF037959">
    <property type="entry name" value="MFS_SpdSyn"/>
    <property type="match status" value="1"/>
</dbReference>
<dbReference type="Pfam" id="PF17284">
    <property type="entry name" value="Spermine_synt_N"/>
    <property type="match status" value="1"/>
</dbReference>
<comment type="pathway">
    <text evidence="6">Amine and polyamine biosynthesis; spermidine biosynthesis; spermidine from putrescine: step 1/1.</text>
</comment>
<evidence type="ECO:0000256" key="3">
    <source>
        <dbReference type="ARBA" id="ARBA00022679"/>
    </source>
</evidence>
<dbReference type="PROSITE" id="PS01330">
    <property type="entry name" value="PABS_1"/>
    <property type="match status" value="1"/>
</dbReference>
<dbReference type="PANTHER" id="PTHR11558:SF11">
    <property type="entry name" value="SPERMIDINE SYNTHASE"/>
    <property type="match status" value="1"/>
</dbReference>
<evidence type="ECO:0000256" key="7">
    <source>
        <dbReference type="PROSITE-ProRule" id="PRU00354"/>
    </source>
</evidence>
<name>A0A7C5L9S0_AQUAO</name>
<dbReference type="EMBL" id="DRNB01000092">
    <property type="protein sequence ID" value="HHJ63750.1"/>
    <property type="molecule type" value="Genomic_DNA"/>
</dbReference>
<feature type="binding site" evidence="6">
    <location>
        <position position="88"/>
    </location>
    <ligand>
        <name>spermidine</name>
        <dbReference type="ChEBI" id="CHEBI:57834"/>
    </ligand>
</feature>
<feature type="binding site" evidence="6">
    <location>
        <begin position="157"/>
        <end position="160"/>
    </location>
    <ligand>
        <name>spermidine</name>
        <dbReference type="ChEBI" id="CHEBI:57834"/>
    </ligand>
</feature>
<dbReference type="InterPro" id="IPR030373">
    <property type="entry name" value="PABS_CS"/>
</dbReference>
<dbReference type="NCBIfam" id="NF002010">
    <property type="entry name" value="PRK00811.1"/>
    <property type="match status" value="1"/>
</dbReference>
<evidence type="ECO:0000256" key="8">
    <source>
        <dbReference type="RuleBase" id="RU003836"/>
    </source>
</evidence>
<feature type="binding site" evidence="6">
    <location>
        <position position="108"/>
    </location>
    <ligand>
        <name>S-methyl-5'-thioadenosine</name>
        <dbReference type="ChEBI" id="CHEBI:17509"/>
    </ligand>
</feature>
<dbReference type="Pfam" id="PF01564">
    <property type="entry name" value="Spermine_synth"/>
    <property type="match status" value="1"/>
</dbReference>
<evidence type="ECO:0000256" key="6">
    <source>
        <dbReference type="HAMAP-Rule" id="MF_00198"/>
    </source>
</evidence>
<dbReference type="PROSITE" id="PS51006">
    <property type="entry name" value="PABS_2"/>
    <property type="match status" value="1"/>
</dbReference>
<accession>A0A7C5L9S0</accession>
<dbReference type="EC" id="2.5.1.16" evidence="6"/>
<comment type="function">
    <text evidence="6">Catalyzes the irreversible transfer of a propylamine group from the amino donor S-adenosylmethioninamine (decarboxy-AdoMet) to putrescine (1,4-diaminobutane) to yield spermidine.</text>
</comment>
<dbReference type="InterPro" id="IPR037163">
    <property type="entry name" value="Spermidine_synt_N_sf"/>
</dbReference>
<keyword evidence="5 6" id="KW-0620">Polyamine biosynthesis</keyword>
<comment type="catalytic activity">
    <reaction evidence="6 9">
        <text>S-adenosyl 3-(methylsulfanyl)propylamine + putrescine = S-methyl-5'-thioadenosine + spermidine + H(+)</text>
        <dbReference type="Rhea" id="RHEA:12721"/>
        <dbReference type="ChEBI" id="CHEBI:15378"/>
        <dbReference type="ChEBI" id="CHEBI:17509"/>
        <dbReference type="ChEBI" id="CHEBI:57443"/>
        <dbReference type="ChEBI" id="CHEBI:57834"/>
        <dbReference type="ChEBI" id="CHEBI:326268"/>
        <dbReference type="EC" id="2.5.1.16"/>
    </reaction>
</comment>
<evidence type="ECO:0000313" key="11">
    <source>
        <dbReference type="EMBL" id="HHJ63750.1"/>
    </source>
</evidence>
<dbReference type="GO" id="GO:0005829">
    <property type="term" value="C:cytosol"/>
    <property type="evidence" value="ECO:0007669"/>
    <property type="project" value="TreeGrafter"/>
</dbReference>
<dbReference type="GO" id="GO:0008295">
    <property type="term" value="P:spermidine biosynthetic process"/>
    <property type="evidence" value="ECO:0007669"/>
    <property type="project" value="UniProtKB-UniRule"/>
</dbReference>
<dbReference type="NCBIfam" id="TIGR00417">
    <property type="entry name" value="speE"/>
    <property type="match status" value="1"/>
</dbReference>
<dbReference type="GO" id="GO:0004766">
    <property type="term" value="F:spermidine synthase activity"/>
    <property type="evidence" value="ECO:0007669"/>
    <property type="project" value="UniProtKB-UniRule"/>
</dbReference>
<evidence type="ECO:0000256" key="5">
    <source>
        <dbReference type="ARBA" id="ARBA00023115"/>
    </source>
</evidence>
<dbReference type="CDD" id="cd02440">
    <property type="entry name" value="AdoMet_MTases"/>
    <property type="match status" value="1"/>
</dbReference>
<dbReference type="PANTHER" id="PTHR11558">
    <property type="entry name" value="SPERMIDINE/SPERMINE SYNTHASE"/>
    <property type="match status" value="1"/>
</dbReference>
<feature type="domain" description="PABS" evidence="10">
    <location>
        <begin position="3"/>
        <end position="237"/>
    </location>
</feature>
<evidence type="ECO:0000256" key="1">
    <source>
        <dbReference type="ARBA" id="ARBA00007867"/>
    </source>
</evidence>
<evidence type="ECO:0000259" key="10">
    <source>
        <dbReference type="PROSITE" id="PS51006"/>
    </source>
</evidence>
<evidence type="ECO:0000256" key="4">
    <source>
        <dbReference type="ARBA" id="ARBA00023066"/>
    </source>
</evidence>
<dbReference type="FunFam" id="2.30.140.10:FF:000023">
    <property type="entry name" value="Polyamine aminopropyltransferase 1"/>
    <property type="match status" value="1"/>
</dbReference>
<organism evidence="11">
    <name type="scientific">Aquifex aeolicus</name>
    <dbReference type="NCBI Taxonomy" id="63363"/>
    <lineage>
        <taxon>Bacteria</taxon>
        <taxon>Pseudomonadati</taxon>
        <taxon>Aquificota</taxon>
        <taxon>Aquificia</taxon>
        <taxon>Aquificales</taxon>
        <taxon>Aquificaceae</taxon>
        <taxon>Aquifex</taxon>
    </lineage>
</organism>
<feature type="active site" description="Proton acceptor" evidence="6 7">
    <location>
        <position position="157"/>
    </location>
</feature>
<gene>
    <name evidence="6" type="primary">speE</name>
    <name evidence="11" type="ORF">ENJ61_02480</name>
</gene>
<protein>
    <recommendedName>
        <fullName evidence="6">Polyamine aminopropyltransferase</fullName>
    </recommendedName>
    <alternativeName>
        <fullName evidence="6">Putrescine aminopropyltransferase</fullName>
        <shortName evidence="6">PAPT</shortName>
    </alternativeName>
    <alternativeName>
        <fullName evidence="6">Spermidine synthase</fullName>
        <shortName evidence="6">SPDS</shortName>
        <shortName evidence="6">SPDSY</shortName>
        <ecNumber evidence="6">2.5.1.16</ecNumber>
    </alternativeName>
</protein>
<feature type="binding site" evidence="6">
    <location>
        <position position="33"/>
    </location>
    <ligand>
        <name>S-methyl-5'-thioadenosine</name>
        <dbReference type="ChEBI" id="CHEBI:17509"/>
    </ligand>
</feature>
<dbReference type="InterPro" id="IPR030374">
    <property type="entry name" value="PABS"/>
</dbReference>
<comment type="similarity">
    <text evidence="1 6 8">Belongs to the spermidine/spermine synthase family.</text>
</comment>
<reference evidence="11" key="1">
    <citation type="journal article" date="2020" name="mSystems">
        <title>Genome- and Community-Level Interaction Insights into Carbon Utilization and Element Cycling Functions of Hydrothermarchaeota in Hydrothermal Sediment.</title>
        <authorList>
            <person name="Zhou Z."/>
            <person name="Liu Y."/>
            <person name="Xu W."/>
            <person name="Pan J."/>
            <person name="Luo Z.H."/>
            <person name="Li M."/>
        </authorList>
    </citation>
    <scope>NUCLEOTIDE SEQUENCE [LARGE SCALE GENOMIC DNA]</scope>
    <source>
        <strain evidence="11">HyVt-501</strain>
    </source>
</reference>
<evidence type="ECO:0000256" key="2">
    <source>
        <dbReference type="ARBA" id="ARBA00022490"/>
    </source>
</evidence>
<dbReference type="HAMAP" id="MF_00198">
    <property type="entry name" value="Spermidine_synth"/>
    <property type="match status" value="1"/>
</dbReference>
<dbReference type="Gene3D" id="3.40.50.150">
    <property type="entry name" value="Vaccinia Virus protein VP39"/>
    <property type="match status" value="1"/>
</dbReference>
<dbReference type="Gene3D" id="2.30.140.10">
    <property type="entry name" value="Spermidine synthase, tetramerisation domain"/>
    <property type="match status" value="1"/>
</dbReference>
<comment type="subunit">
    <text evidence="6">Homodimer or homotetramer.</text>
</comment>
<dbReference type="InterPro" id="IPR001045">
    <property type="entry name" value="Spermi_synthase"/>
</dbReference>
<keyword evidence="2" id="KW-0963">Cytoplasm</keyword>
<evidence type="ECO:0000256" key="9">
    <source>
        <dbReference type="RuleBase" id="RU003837"/>
    </source>
</evidence>
<keyword evidence="4 6" id="KW-0745">Spermidine biosynthesis</keyword>
<sequence length="280" mass="32746">MRDVFFIERDPYAPVRHCYTVSKVLYEGKSEYQEILVLESPEFGRLLVLDGVVQLDEKFEFLYHEFLAHVPLHAHPNPENVLIIGGGDGGTLREVLKHRCVKRAVLVDIDREVIEISKRFFPTLSASFEDPRAIVVNEDGYRYVQDYEDEFDVVIVDSTDPVGFAHVLTTEEFFRFVHRALREDGIFTAQTESIHYHLDMVVRIQKTLRKVFPLVDLYTSVVPIYAGYWWTYSIASKKHPVRKPIRKVDLEAKIYSAEMHEYAFLPEGFYRRILEGEFSY</sequence>
<keyword evidence="3 6" id="KW-0808">Transferase</keyword>
<comment type="caution">
    <text evidence="6">Lacks conserved residue(s) required for the propagation of feature annotation.</text>
</comment>
<comment type="caution">
    <text evidence="11">The sequence shown here is derived from an EMBL/GenBank/DDBJ whole genome shotgun (WGS) entry which is preliminary data.</text>
</comment>
<feature type="binding site" evidence="6">
    <location>
        <begin position="139"/>
        <end position="140"/>
    </location>
    <ligand>
        <name>S-methyl-5'-thioadenosine</name>
        <dbReference type="ChEBI" id="CHEBI:17509"/>
    </ligand>
</feature>
<dbReference type="UniPathway" id="UPA00248">
    <property type="reaction ID" value="UER00314"/>
</dbReference>
<dbReference type="InterPro" id="IPR029063">
    <property type="entry name" value="SAM-dependent_MTases_sf"/>
</dbReference>
<proteinExistence type="inferred from homology"/>